<protein>
    <recommendedName>
        <fullName evidence="4">DUF4309 domain-containing protein</fullName>
    </recommendedName>
</protein>
<dbReference type="Proteomes" id="UP000031978">
    <property type="component" value="Unassembled WGS sequence"/>
</dbReference>
<evidence type="ECO:0000313" key="2">
    <source>
        <dbReference type="EMBL" id="KIL22917.1"/>
    </source>
</evidence>
<gene>
    <name evidence="2" type="ORF">B4127_0876</name>
</gene>
<evidence type="ECO:0000256" key="1">
    <source>
        <dbReference type="SAM" id="SignalP"/>
    </source>
</evidence>
<proteinExistence type="predicted"/>
<dbReference type="InterPro" id="IPR025453">
    <property type="entry name" value="DUF4309"/>
</dbReference>
<name>A0AB34QWU7_BACPU</name>
<dbReference type="AlphaFoldDB" id="A0AB34QWU7"/>
<evidence type="ECO:0000313" key="3">
    <source>
        <dbReference type="Proteomes" id="UP000031978"/>
    </source>
</evidence>
<evidence type="ECO:0008006" key="4">
    <source>
        <dbReference type="Google" id="ProtNLM"/>
    </source>
</evidence>
<dbReference type="RefSeq" id="WP_044139746.1">
    <property type="nucleotide sequence ID" value="NZ_CP139104.1"/>
</dbReference>
<dbReference type="EMBL" id="JXCL01000010">
    <property type="protein sequence ID" value="KIL22917.1"/>
    <property type="molecule type" value="Genomic_DNA"/>
</dbReference>
<accession>A0AB34QWU7</accession>
<organism evidence="2 3">
    <name type="scientific">Bacillus pumilus</name>
    <name type="common">Bacillus mesentericus</name>
    <dbReference type="NCBI Taxonomy" id="1408"/>
    <lineage>
        <taxon>Bacteria</taxon>
        <taxon>Bacillati</taxon>
        <taxon>Bacillota</taxon>
        <taxon>Bacilli</taxon>
        <taxon>Bacillales</taxon>
        <taxon>Bacillaceae</taxon>
        <taxon>Bacillus</taxon>
    </lineage>
</organism>
<reference evidence="2 3" key="1">
    <citation type="submission" date="2014-12" db="EMBL/GenBank/DDBJ databases">
        <title>Draft Genome Sequences of Five Spore-Forming Food Isolates of Bacillus pumilus.</title>
        <authorList>
            <person name="de Jong A."/>
            <person name="van Heel A.J."/>
            <person name="Montalban-Lopez M."/>
            <person name="Krawczyk A.O."/>
            <person name="Berendsen E.M."/>
            <person name="Wells-Bennik M."/>
            <person name="Kuipers O.P."/>
        </authorList>
    </citation>
    <scope>NUCLEOTIDE SEQUENCE [LARGE SCALE GENOMIC DNA]</scope>
    <source>
        <strain evidence="2 3">B4127</strain>
    </source>
</reference>
<comment type="caution">
    <text evidence="2">The sequence shown here is derived from an EMBL/GenBank/DDBJ whole genome shotgun (WGS) entry which is preliminary data.</text>
</comment>
<dbReference type="Pfam" id="PF14172">
    <property type="entry name" value="DUF4309"/>
    <property type="match status" value="1"/>
</dbReference>
<feature type="chain" id="PRO_5044316434" description="DUF4309 domain-containing protein" evidence="1">
    <location>
        <begin position="30"/>
        <end position="197"/>
    </location>
</feature>
<sequence length="197" mass="21667">MKKTTAFVMTASLSLATSALIGFSPAVSAHAMTKTAVEQSVPQGPKTALNNIYELAHKGQMPYYAKGLKIGVQTKMDVHHKLGNPYPETGQSSFDLYHAEMGNPGFAFHYDAKGKIDEIRYFGTNVEKETNIGGMTPSLLKKQLGQADSVSTIPQTKEKKYVYRTGDYELEFIVGHDPDINQQKLTVLHINLVKADS</sequence>
<feature type="signal peptide" evidence="1">
    <location>
        <begin position="1"/>
        <end position="29"/>
    </location>
</feature>
<keyword evidence="1" id="KW-0732">Signal</keyword>